<dbReference type="EMBL" id="JACGXL010000008">
    <property type="protein sequence ID" value="MBA8889805.1"/>
    <property type="molecule type" value="Genomic_DNA"/>
</dbReference>
<keyword evidence="1" id="KW-0479">Metal-binding</keyword>
<dbReference type="InterPro" id="IPR015813">
    <property type="entry name" value="Pyrv/PenolPyrv_kinase-like_dom"/>
</dbReference>
<evidence type="ECO:0000256" key="1">
    <source>
        <dbReference type="ARBA" id="ARBA00022723"/>
    </source>
</evidence>
<sequence length="265" mass="26928">MTLASTPRSTAAAKADTFHALHVRGRPFVLLNAWDAGSAAAVAAGGAPAVATGSWSVAAAHGVADGEQLPLDLVIDNARRIASAVTVPVSIDLESGYGADPAGVAATITRVIAAGAIGCNLEDSEPVDGSLRDIAVQVARIRAARAAAAAALPRFFINLRTDVFFRKGVAHDVAAVELALERARAYADAGVDGLFVPGLADPALIERLATASPLPLNIMATSATPPLDVLARCGVARVSHGPGPYAQVMQALQAQAREVYAATSA</sequence>
<protein>
    <submittedName>
        <fullName evidence="2">Methylisocitrate lyase</fullName>
        <ecNumber evidence="2">4.1.3.30</ecNumber>
    </submittedName>
</protein>
<dbReference type="PANTHER" id="PTHR42905:SF16">
    <property type="entry name" value="CARBOXYPHOSPHONOENOLPYRUVATE PHOSPHONOMUTASE-LIKE PROTEIN (AFU_ORTHOLOGUE AFUA_5G07230)"/>
    <property type="match status" value="1"/>
</dbReference>
<dbReference type="RefSeq" id="WP_182532839.1">
    <property type="nucleotide sequence ID" value="NZ_JACGXL010000008.1"/>
</dbReference>
<dbReference type="AlphaFoldDB" id="A0A839F147"/>
<dbReference type="GO" id="GO:0046421">
    <property type="term" value="F:methylisocitrate lyase activity"/>
    <property type="evidence" value="ECO:0007669"/>
    <property type="project" value="UniProtKB-EC"/>
</dbReference>
<dbReference type="SUPFAM" id="SSF51621">
    <property type="entry name" value="Phosphoenolpyruvate/pyruvate domain"/>
    <property type="match status" value="1"/>
</dbReference>
<comment type="caution">
    <text evidence="2">The sequence shown here is derived from an EMBL/GenBank/DDBJ whole genome shotgun (WGS) entry which is preliminary data.</text>
</comment>
<name>A0A839F147_9GAMM</name>
<dbReference type="Gene3D" id="3.20.20.60">
    <property type="entry name" value="Phosphoenolpyruvate-binding domains"/>
    <property type="match status" value="1"/>
</dbReference>
<accession>A0A839F147</accession>
<dbReference type="Pfam" id="PF13714">
    <property type="entry name" value="PEP_mutase"/>
    <property type="match status" value="1"/>
</dbReference>
<proteinExistence type="predicted"/>
<evidence type="ECO:0000313" key="3">
    <source>
        <dbReference type="Proteomes" id="UP000550401"/>
    </source>
</evidence>
<keyword evidence="3" id="KW-1185">Reference proteome</keyword>
<keyword evidence="2" id="KW-0456">Lyase</keyword>
<dbReference type="PANTHER" id="PTHR42905">
    <property type="entry name" value="PHOSPHOENOLPYRUVATE CARBOXYLASE"/>
    <property type="match status" value="1"/>
</dbReference>
<gene>
    <name evidence="2" type="ORF">FHW12_004052</name>
</gene>
<dbReference type="Proteomes" id="UP000550401">
    <property type="component" value="Unassembled WGS sequence"/>
</dbReference>
<dbReference type="EC" id="4.1.3.30" evidence="2"/>
<organism evidence="2 3">
    <name type="scientific">Dokdonella fugitiva</name>
    <dbReference type="NCBI Taxonomy" id="328517"/>
    <lineage>
        <taxon>Bacteria</taxon>
        <taxon>Pseudomonadati</taxon>
        <taxon>Pseudomonadota</taxon>
        <taxon>Gammaproteobacteria</taxon>
        <taxon>Lysobacterales</taxon>
        <taxon>Rhodanobacteraceae</taxon>
        <taxon>Dokdonella</taxon>
    </lineage>
</organism>
<evidence type="ECO:0000313" key="2">
    <source>
        <dbReference type="EMBL" id="MBA8889805.1"/>
    </source>
</evidence>
<dbReference type="GO" id="GO:0046872">
    <property type="term" value="F:metal ion binding"/>
    <property type="evidence" value="ECO:0007669"/>
    <property type="project" value="UniProtKB-KW"/>
</dbReference>
<dbReference type="InterPro" id="IPR040442">
    <property type="entry name" value="Pyrv_kinase-like_dom_sf"/>
</dbReference>
<dbReference type="CDD" id="cd00377">
    <property type="entry name" value="ICL_PEPM"/>
    <property type="match status" value="1"/>
</dbReference>
<reference evidence="2 3" key="1">
    <citation type="submission" date="2020-07" db="EMBL/GenBank/DDBJ databases">
        <title>Genomic Encyclopedia of Type Strains, Phase IV (KMG-V): Genome sequencing to study the core and pangenomes of soil and plant-associated prokaryotes.</title>
        <authorList>
            <person name="Whitman W."/>
        </authorList>
    </citation>
    <scope>NUCLEOTIDE SEQUENCE [LARGE SCALE GENOMIC DNA]</scope>
    <source>
        <strain evidence="2 3">RH2WT43</strain>
    </source>
</reference>
<dbReference type="InterPro" id="IPR039556">
    <property type="entry name" value="ICL/PEPM"/>
</dbReference>